<sequence>MNLKKFKALRQSVLKKEFEGKLLNEKELAEVQRTEDWGPTEVLLERIKAEKARK</sequence>
<dbReference type="KEGG" id="mbar:MSBR2_0710"/>
<keyword evidence="1" id="KW-0378">Hydrolase</keyword>
<dbReference type="EMBL" id="CP009530">
    <property type="protein sequence ID" value="AKB57226.1"/>
    <property type="molecule type" value="Genomic_DNA"/>
</dbReference>
<dbReference type="EC" id="3.1.21.3" evidence="1"/>
<name>A0A0E3LPW4_METBA</name>
<dbReference type="HOGENOM" id="CLU_3039018_0_0_2"/>
<accession>A0A0E3LPW4</accession>
<proteinExistence type="predicted"/>
<dbReference type="GO" id="GO:0009035">
    <property type="term" value="F:type I site-specific deoxyribonuclease activity"/>
    <property type="evidence" value="ECO:0007669"/>
    <property type="project" value="UniProtKB-EC"/>
</dbReference>
<reference evidence="1 2" key="1">
    <citation type="submission" date="2014-07" db="EMBL/GenBank/DDBJ databases">
        <title>Methanogenic archaea and the global carbon cycle.</title>
        <authorList>
            <person name="Henriksen J.R."/>
            <person name="Luke J."/>
            <person name="Reinhart S."/>
            <person name="Benedict M.N."/>
            <person name="Youngblut N.D."/>
            <person name="Metcalf M.E."/>
            <person name="Whitaker R.J."/>
            <person name="Metcalf W.W."/>
        </authorList>
    </citation>
    <scope>NUCLEOTIDE SEQUENCE [LARGE SCALE GENOMIC DNA]</scope>
    <source>
        <strain evidence="1 2">227</strain>
    </source>
</reference>
<organism evidence="1 2">
    <name type="scientific">Methanosarcina barkeri 227</name>
    <dbReference type="NCBI Taxonomy" id="1434106"/>
    <lineage>
        <taxon>Archaea</taxon>
        <taxon>Methanobacteriati</taxon>
        <taxon>Methanobacteriota</taxon>
        <taxon>Stenosarchaea group</taxon>
        <taxon>Methanomicrobia</taxon>
        <taxon>Methanosarcinales</taxon>
        <taxon>Methanosarcinaceae</taxon>
        <taxon>Methanosarcina</taxon>
    </lineage>
</organism>
<protein>
    <submittedName>
        <fullName evidence="1">Type I restriction-modification system, specificity subunit S</fullName>
        <ecNumber evidence="1">3.1.21.3</ecNumber>
    </submittedName>
</protein>
<gene>
    <name evidence="1" type="ORF">MSBR2_0710</name>
</gene>
<dbReference type="PATRIC" id="fig|1434106.5.peg.888"/>
<evidence type="ECO:0000313" key="1">
    <source>
        <dbReference type="EMBL" id="AKB57226.1"/>
    </source>
</evidence>
<dbReference type="Proteomes" id="UP000033079">
    <property type="component" value="Chromosome"/>
</dbReference>
<dbReference type="AlphaFoldDB" id="A0A0E3LPW4"/>
<evidence type="ECO:0000313" key="2">
    <source>
        <dbReference type="Proteomes" id="UP000033079"/>
    </source>
</evidence>